<dbReference type="Proteomes" id="UP000435423">
    <property type="component" value="Unassembled WGS sequence"/>
</dbReference>
<reference evidence="3 5" key="1">
    <citation type="submission" date="2019-10" db="EMBL/GenBank/DDBJ databases">
        <title>Streptococcis sp, isolated from the respiratory tract of Marmot.</title>
        <authorList>
            <person name="Zhang G."/>
        </authorList>
    </citation>
    <scope>NUCLEOTIDE SEQUENCE [LARGE SCALE GENOMIC DNA]</scope>
    <source>
        <strain evidence="3">Zg-70</strain>
        <strain evidence="5">zg-70</strain>
    </source>
</reference>
<evidence type="ECO:0000313" key="3">
    <source>
        <dbReference type="EMBL" id="MWV56079.1"/>
    </source>
</evidence>
<dbReference type="RefSeq" id="WP_154608247.1">
    <property type="nucleotide sequence ID" value="NZ_CP072115.1"/>
</dbReference>
<dbReference type="EMBL" id="WLCG01000004">
    <property type="protein sequence ID" value="MTB64091.1"/>
    <property type="molecule type" value="Genomic_DNA"/>
</dbReference>
<dbReference type="AlphaFoldDB" id="A0A6I4R977"/>
<name>A0A6I4R977_9STRE</name>
<dbReference type="Pfam" id="PF05133">
    <property type="entry name" value="SPP1_portal"/>
    <property type="match status" value="1"/>
</dbReference>
<evidence type="ECO:0000313" key="4">
    <source>
        <dbReference type="Proteomes" id="UP000435060"/>
    </source>
</evidence>
<feature type="compositionally biased region" description="Basic and acidic residues" evidence="1">
    <location>
        <begin position="496"/>
        <end position="508"/>
    </location>
</feature>
<gene>
    <name evidence="2" type="ORF">GGG87_03620</name>
    <name evidence="3" type="ORF">GGH11_03660</name>
</gene>
<feature type="region of interest" description="Disordered" evidence="1">
    <location>
        <begin position="467"/>
        <end position="518"/>
    </location>
</feature>
<dbReference type="EMBL" id="WUBJ01000004">
    <property type="protein sequence ID" value="MWV56079.1"/>
    <property type="molecule type" value="Genomic_DNA"/>
</dbReference>
<keyword evidence="4" id="KW-1185">Reference proteome</keyword>
<organism evidence="3 5">
    <name type="scientific">Streptococcus zhangguiae</name>
    <dbReference type="NCBI Taxonomy" id="2664091"/>
    <lineage>
        <taxon>Bacteria</taxon>
        <taxon>Bacillati</taxon>
        <taxon>Bacillota</taxon>
        <taxon>Bacilli</taxon>
        <taxon>Lactobacillales</taxon>
        <taxon>Streptococcaceae</taxon>
        <taxon>Streptococcus</taxon>
    </lineage>
</organism>
<feature type="compositionally biased region" description="Acidic residues" evidence="1">
    <location>
        <begin position="481"/>
        <end position="495"/>
    </location>
</feature>
<sequence length="518" mass="58740">MDMIRNGLKNFLQIESAQPQMITITEALTFESNALKNKIWYRGDSFELTQLYEQLPNADLLFWGAKSSQGMEIRKVHTGIPGLIVDRLADITMADLNDLEFTNPQHEALWKEIDEDNAFNKQLEKAIKESLVVGDGAFRISFDKEVSQLPIVEWVTGDRVDIVYNRGRLKEVVFKTPFTERNKHYMLLETYGYGYIKTELYEGRTLRSLGSTEYTKDLKDYTFDESVMLCVPFAIFSSNKWEGRGQSIFDRKADSFDSLDEAWSQWIDALRAGRTKQYIPDCFIPRDPNTGAIMKPNSFDNRFIRTDADMREGAKNQIELQQAAIPHDSYLATYVTALDLALQGLISPSTLGIDVKKLDNAEAQREKEKATLYTRNAIVTALEEFLPRLISMVINSQNIATKSPIEEVDVTVPFGEYANPSFESQVETVAKAKTGGIMSIEASVEELYGDSKDKEWKAEEVARLKAEQGFAGTEEPFLNESLDDFEVEEENDLENSNDRSEDIPDVKKGSQGPVEDSE</sequence>
<proteinExistence type="predicted"/>
<evidence type="ECO:0000313" key="2">
    <source>
        <dbReference type="EMBL" id="MTB64091.1"/>
    </source>
</evidence>
<evidence type="ECO:0000256" key="1">
    <source>
        <dbReference type="SAM" id="MobiDB-lite"/>
    </source>
</evidence>
<protein>
    <submittedName>
        <fullName evidence="3">Phage portal protein</fullName>
    </submittedName>
</protein>
<accession>A0A6I4R977</accession>
<dbReference type="InterPro" id="IPR021145">
    <property type="entry name" value="Portal_protein_SPP1_Gp6-like"/>
</dbReference>
<reference evidence="2 4" key="2">
    <citation type="submission" date="2019-11" db="EMBL/GenBank/DDBJ databases">
        <title>Streptococcis sp. isolated from the respiratory tract of Marmot.</title>
        <authorList>
            <person name="Zhang G."/>
        </authorList>
    </citation>
    <scope>NUCLEOTIDE SEQUENCE [LARGE SCALE GENOMIC DNA]</scope>
    <source>
        <strain evidence="2">Zg-86</strain>
        <strain evidence="4">zg-86</strain>
    </source>
</reference>
<evidence type="ECO:0000313" key="5">
    <source>
        <dbReference type="Proteomes" id="UP000435423"/>
    </source>
</evidence>
<comment type="caution">
    <text evidence="3">The sequence shown here is derived from an EMBL/GenBank/DDBJ whole genome shotgun (WGS) entry which is preliminary data.</text>
</comment>
<dbReference type="Proteomes" id="UP000435060">
    <property type="component" value="Unassembled WGS sequence"/>
</dbReference>